<evidence type="ECO:0000259" key="7">
    <source>
        <dbReference type="Pfam" id="PF12637"/>
    </source>
</evidence>
<evidence type="ECO:0000256" key="3">
    <source>
        <dbReference type="ARBA" id="ARBA00022634"/>
    </source>
</evidence>
<evidence type="ECO:0000256" key="5">
    <source>
        <dbReference type="ARBA" id="ARBA00047754"/>
    </source>
</evidence>
<dbReference type="GO" id="GO:0071897">
    <property type="term" value="P:DNA biosynthetic process"/>
    <property type="evidence" value="ECO:0007669"/>
    <property type="project" value="UniProtKB-KW"/>
</dbReference>
<sequence length="139" mass="15121">MDALPRERLPHTREGVTRKLCLAGHEAYVTVNAYPDGRVGEMFMTLVGESGTEAQMYANAALQAASIALQYGAPLRSFVEHWRGTHADVCGFTGDTAMPSATGMLDLLAQWLQREWPEQASGASLPPPEREDNDGQSTD</sequence>
<feature type="domain" description="TSCPD" evidence="7">
    <location>
        <begin position="14"/>
        <end position="114"/>
    </location>
</feature>
<organism evidence="8">
    <name type="scientific">viral metagenome</name>
    <dbReference type="NCBI Taxonomy" id="1070528"/>
    <lineage>
        <taxon>unclassified sequences</taxon>
        <taxon>metagenomes</taxon>
        <taxon>organismal metagenomes</taxon>
    </lineage>
</organism>
<proteinExistence type="inferred from homology"/>
<accession>A0A6M3JMB1</accession>
<dbReference type="Pfam" id="PF12637">
    <property type="entry name" value="TSCPD"/>
    <property type="match status" value="1"/>
</dbReference>
<reference evidence="8" key="1">
    <citation type="submission" date="2020-03" db="EMBL/GenBank/DDBJ databases">
        <title>The deep terrestrial virosphere.</title>
        <authorList>
            <person name="Holmfeldt K."/>
            <person name="Nilsson E."/>
            <person name="Simone D."/>
            <person name="Lopez-Fernandez M."/>
            <person name="Wu X."/>
            <person name="de Brujin I."/>
            <person name="Lundin D."/>
            <person name="Andersson A."/>
            <person name="Bertilsson S."/>
            <person name="Dopson M."/>
        </authorList>
    </citation>
    <scope>NUCLEOTIDE SEQUENCE</scope>
    <source>
        <strain evidence="8">MM415A03426</strain>
    </source>
</reference>
<dbReference type="EMBL" id="MT141838">
    <property type="protein sequence ID" value="QJA70996.1"/>
    <property type="molecule type" value="Genomic_DNA"/>
</dbReference>
<gene>
    <name evidence="8" type="ORF">MM415A03426_0011</name>
</gene>
<dbReference type="AlphaFoldDB" id="A0A6M3JMB1"/>
<keyword evidence="3" id="KW-0237">DNA synthesis</keyword>
<evidence type="ECO:0000256" key="4">
    <source>
        <dbReference type="ARBA" id="ARBA00022741"/>
    </source>
</evidence>
<evidence type="ECO:0000256" key="2">
    <source>
        <dbReference type="ARBA" id="ARBA00012274"/>
    </source>
</evidence>
<dbReference type="EC" id="1.17.4.1" evidence="2"/>
<protein>
    <recommendedName>
        <fullName evidence="2">ribonucleoside-diphosphate reductase</fullName>
        <ecNumber evidence="2">1.17.4.1</ecNumber>
    </recommendedName>
</protein>
<comment type="similarity">
    <text evidence="1">Belongs to the ribonucleoside diphosphate reductase class-2 family.</text>
</comment>
<evidence type="ECO:0000256" key="6">
    <source>
        <dbReference type="SAM" id="MobiDB-lite"/>
    </source>
</evidence>
<name>A0A6M3JMB1_9ZZZZ</name>
<evidence type="ECO:0000313" key="8">
    <source>
        <dbReference type="EMBL" id="QJA70996.1"/>
    </source>
</evidence>
<dbReference type="GO" id="GO:0000166">
    <property type="term" value="F:nucleotide binding"/>
    <property type="evidence" value="ECO:0007669"/>
    <property type="project" value="UniProtKB-KW"/>
</dbReference>
<dbReference type="GO" id="GO:0004748">
    <property type="term" value="F:ribonucleoside-diphosphate reductase activity, thioredoxin disulfide as acceptor"/>
    <property type="evidence" value="ECO:0007669"/>
    <property type="project" value="UniProtKB-EC"/>
</dbReference>
<feature type="region of interest" description="Disordered" evidence="6">
    <location>
        <begin position="117"/>
        <end position="139"/>
    </location>
</feature>
<comment type="catalytic activity">
    <reaction evidence="5">
        <text>a 2'-deoxyribonucleoside 5'-diphosphate + [thioredoxin]-disulfide + H2O = a ribonucleoside 5'-diphosphate + [thioredoxin]-dithiol</text>
        <dbReference type="Rhea" id="RHEA:23252"/>
        <dbReference type="Rhea" id="RHEA-COMP:10698"/>
        <dbReference type="Rhea" id="RHEA-COMP:10700"/>
        <dbReference type="ChEBI" id="CHEBI:15377"/>
        <dbReference type="ChEBI" id="CHEBI:29950"/>
        <dbReference type="ChEBI" id="CHEBI:50058"/>
        <dbReference type="ChEBI" id="CHEBI:57930"/>
        <dbReference type="ChEBI" id="CHEBI:73316"/>
        <dbReference type="EC" id="1.17.4.1"/>
    </reaction>
</comment>
<dbReference type="InterPro" id="IPR024434">
    <property type="entry name" value="TSCPD_dom"/>
</dbReference>
<keyword evidence="4" id="KW-0547">Nucleotide-binding</keyword>
<evidence type="ECO:0000256" key="1">
    <source>
        <dbReference type="ARBA" id="ARBA00007405"/>
    </source>
</evidence>